<organism evidence="1 2">
    <name type="scientific">Aspergillus udagawae</name>
    <dbReference type="NCBI Taxonomy" id="91492"/>
    <lineage>
        <taxon>Eukaryota</taxon>
        <taxon>Fungi</taxon>
        <taxon>Dikarya</taxon>
        <taxon>Ascomycota</taxon>
        <taxon>Pezizomycotina</taxon>
        <taxon>Eurotiomycetes</taxon>
        <taxon>Eurotiomycetidae</taxon>
        <taxon>Eurotiales</taxon>
        <taxon>Aspergillaceae</taxon>
        <taxon>Aspergillus</taxon>
        <taxon>Aspergillus subgen. Fumigati</taxon>
    </lineage>
</organism>
<gene>
    <name evidence="1" type="ORF">IFM46972_09548</name>
</gene>
<dbReference type="Proteomes" id="UP000465221">
    <property type="component" value="Unassembled WGS sequence"/>
</dbReference>
<reference evidence="1 2" key="1">
    <citation type="submission" date="2020-01" db="EMBL/GenBank/DDBJ databases">
        <title>Draft genome sequence of Aspergillus udagawae IFM 46972.</title>
        <authorList>
            <person name="Takahashi H."/>
            <person name="Yaguchi T."/>
        </authorList>
    </citation>
    <scope>NUCLEOTIDE SEQUENCE [LARGE SCALE GENOMIC DNA]</scope>
    <source>
        <strain evidence="1 2">IFM 46972</strain>
    </source>
</reference>
<evidence type="ECO:0000313" key="1">
    <source>
        <dbReference type="EMBL" id="GFF52487.1"/>
    </source>
</evidence>
<accession>A0A8H3XL55</accession>
<dbReference type="EMBL" id="BLKC01000096">
    <property type="protein sequence ID" value="GFF52487.1"/>
    <property type="molecule type" value="Genomic_DNA"/>
</dbReference>
<protein>
    <submittedName>
        <fullName evidence="1">Uncharacterized protein</fullName>
    </submittedName>
</protein>
<dbReference type="AlphaFoldDB" id="A0A8H3XL55"/>
<comment type="caution">
    <text evidence="1">The sequence shown here is derived from an EMBL/GenBank/DDBJ whole genome shotgun (WGS) entry which is preliminary data.</text>
</comment>
<name>A0A8H3XL55_9EURO</name>
<sequence>MRDQGSDCLGEKSAEGLKKAAVNPDCGEAVVFIRVFPSDRAPRKGRGPQMVAEELGPVIGAGLNAEDDENLMGWRETRLASVDAYHSERRRQGRRSQSGFYRHV</sequence>
<proteinExistence type="predicted"/>
<evidence type="ECO:0000313" key="2">
    <source>
        <dbReference type="Proteomes" id="UP000465221"/>
    </source>
</evidence>